<accession>A0ABD3R9E4</accession>
<evidence type="ECO:0000259" key="4">
    <source>
        <dbReference type="PROSITE" id="PS51401"/>
    </source>
</evidence>
<name>A0ABD3R9E4_9STRA</name>
<keyword evidence="6" id="KW-1185">Reference proteome</keyword>
<reference evidence="5 6" key="1">
    <citation type="submission" date="2024-10" db="EMBL/GenBank/DDBJ databases">
        <title>Updated reference genomes for cyclostephanoid diatoms.</title>
        <authorList>
            <person name="Roberts W.R."/>
            <person name="Alverson A.J."/>
        </authorList>
    </citation>
    <scope>NUCLEOTIDE SEQUENCE [LARGE SCALE GENOMIC DNA]</scope>
    <source>
        <strain evidence="5 6">AJA228-03</strain>
    </source>
</reference>
<proteinExistence type="predicted"/>
<dbReference type="PROSITE" id="PS51401">
    <property type="entry name" value="CHORD"/>
    <property type="match status" value="1"/>
</dbReference>
<evidence type="ECO:0000256" key="2">
    <source>
        <dbReference type="ARBA" id="ARBA00022737"/>
    </source>
</evidence>
<gene>
    <name evidence="5" type="ORF">ACHAXA_000360</name>
</gene>
<dbReference type="PANTHER" id="PTHR46983">
    <property type="entry name" value="CYSTEINE AND HISTIDINE-RICH DOMAIN-CONTAINING PROTEIN 1"/>
    <property type="match status" value="1"/>
</dbReference>
<dbReference type="PANTHER" id="PTHR46983:SF3">
    <property type="entry name" value="CHPADIPLOID STATE MAINTENANCE PROTEIN CHPA"/>
    <property type="match status" value="1"/>
</dbReference>
<keyword evidence="1" id="KW-0479">Metal-binding</keyword>
<evidence type="ECO:0000313" key="5">
    <source>
        <dbReference type="EMBL" id="KAL3807921.1"/>
    </source>
</evidence>
<dbReference type="EMBL" id="JALLPB020000568">
    <property type="protein sequence ID" value="KAL3807921.1"/>
    <property type="molecule type" value="Genomic_DNA"/>
</dbReference>
<dbReference type="Proteomes" id="UP001530377">
    <property type="component" value="Unassembled WGS sequence"/>
</dbReference>
<dbReference type="Gene3D" id="4.10.1130.20">
    <property type="match status" value="1"/>
</dbReference>
<dbReference type="AlphaFoldDB" id="A0ABD3R9E4"/>
<feature type="domain" description="CHORD" evidence="4">
    <location>
        <begin position="130"/>
        <end position="189"/>
    </location>
</feature>
<comment type="caution">
    <text evidence="5">The sequence shown here is derived from an EMBL/GenBank/DDBJ whole genome shotgun (WGS) entry which is preliminary data.</text>
</comment>
<dbReference type="InterPro" id="IPR039790">
    <property type="entry name" value="CHRD1"/>
</dbReference>
<evidence type="ECO:0000256" key="1">
    <source>
        <dbReference type="ARBA" id="ARBA00022723"/>
    </source>
</evidence>
<keyword evidence="2" id="KW-0677">Repeat</keyword>
<organism evidence="5 6">
    <name type="scientific">Cyclostephanos tholiformis</name>
    <dbReference type="NCBI Taxonomy" id="382380"/>
    <lineage>
        <taxon>Eukaryota</taxon>
        <taxon>Sar</taxon>
        <taxon>Stramenopiles</taxon>
        <taxon>Ochrophyta</taxon>
        <taxon>Bacillariophyta</taxon>
        <taxon>Coscinodiscophyceae</taxon>
        <taxon>Thalassiosirophycidae</taxon>
        <taxon>Stephanodiscales</taxon>
        <taxon>Stephanodiscaceae</taxon>
        <taxon>Cyclostephanos</taxon>
    </lineage>
</organism>
<protein>
    <recommendedName>
        <fullName evidence="4">CHORD domain-containing protein</fullName>
    </recommendedName>
</protein>
<evidence type="ECO:0000256" key="3">
    <source>
        <dbReference type="ARBA" id="ARBA00022833"/>
    </source>
</evidence>
<keyword evidence="3" id="KW-0862">Zinc</keyword>
<dbReference type="InterPro" id="IPR007051">
    <property type="entry name" value="CHORD_dom"/>
</dbReference>
<sequence length="311" mass="34301">MKVFLRYEDNDDESTHKTLKITLPKSWTSGPTSRLLEQFVESYNGGKEGKLNTLDVDGLHLAIRRAGDDDADPTGVLRDLPSDGIVAEIIPDREDVYICHGPSRTSGEIRSELRAELDRKKEAEGQMSRCVHFGCNQRFPRGGPFPPCKYHSGPPVFHETVKFWSCCPGRRAYDWEGFQSLPTCQSGTCTDVRDDASAGQKQFLGGCDIREKMNGPKLRSIDDFNASAAAGGSVGAPVLERLRGVLEELGIENELYDQVLDGIKRDVVETNFDSSTTGHNDGRVVDEAAKILGSKLKNAMKAIAVEQLRIK</sequence>
<evidence type="ECO:0000313" key="6">
    <source>
        <dbReference type="Proteomes" id="UP001530377"/>
    </source>
</evidence>
<dbReference type="GO" id="GO:0046872">
    <property type="term" value="F:metal ion binding"/>
    <property type="evidence" value="ECO:0007669"/>
    <property type="project" value="UniProtKB-KW"/>
</dbReference>
<dbReference type="Pfam" id="PF04968">
    <property type="entry name" value="CHORD"/>
    <property type="match status" value="1"/>
</dbReference>